<feature type="transmembrane region" description="Helical" evidence="6">
    <location>
        <begin position="7"/>
        <end position="28"/>
    </location>
</feature>
<dbReference type="Ensembl" id="ENSCINT00000031534.1">
    <property type="protein sequence ID" value="ENSCINP00000030046.1"/>
    <property type="gene ID" value="ENSCING00000023569.1"/>
</dbReference>
<dbReference type="InterPro" id="IPR036259">
    <property type="entry name" value="MFS_trans_sf"/>
</dbReference>
<dbReference type="InterPro" id="IPR045263">
    <property type="entry name" value="GLUT"/>
</dbReference>
<evidence type="ECO:0000256" key="6">
    <source>
        <dbReference type="SAM" id="Phobius"/>
    </source>
</evidence>
<keyword evidence="5 6" id="KW-0472">Membrane</keyword>
<feature type="transmembrane region" description="Helical" evidence="6">
    <location>
        <begin position="154"/>
        <end position="173"/>
    </location>
</feature>
<dbReference type="Proteomes" id="UP000008144">
    <property type="component" value="Chromosome 11"/>
</dbReference>
<dbReference type="GO" id="GO:0055056">
    <property type="term" value="F:D-glucose transmembrane transporter activity"/>
    <property type="evidence" value="ECO:0000318"/>
    <property type="project" value="GO_Central"/>
</dbReference>
<dbReference type="Pfam" id="PF00083">
    <property type="entry name" value="Sugar_tr"/>
    <property type="match status" value="1"/>
</dbReference>
<evidence type="ECO:0000256" key="3">
    <source>
        <dbReference type="ARBA" id="ARBA00022692"/>
    </source>
</evidence>
<organism evidence="8 9">
    <name type="scientific">Ciona intestinalis</name>
    <name type="common">Transparent sea squirt</name>
    <name type="synonym">Ascidia intestinalis</name>
    <dbReference type="NCBI Taxonomy" id="7719"/>
    <lineage>
        <taxon>Eukaryota</taxon>
        <taxon>Metazoa</taxon>
        <taxon>Chordata</taxon>
        <taxon>Tunicata</taxon>
        <taxon>Ascidiacea</taxon>
        <taxon>Phlebobranchia</taxon>
        <taxon>Cionidae</taxon>
        <taxon>Ciona</taxon>
    </lineage>
</organism>
<dbReference type="OMA" id="WISIAAC"/>
<evidence type="ECO:0000256" key="4">
    <source>
        <dbReference type="ARBA" id="ARBA00022989"/>
    </source>
</evidence>
<dbReference type="SUPFAM" id="SSF103473">
    <property type="entry name" value="MFS general substrate transporter"/>
    <property type="match status" value="1"/>
</dbReference>
<feature type="transmembrane region" description="Helical" evidence="6">
    <location>
        <begin position="185"/>
        <end position="206"/>
    </location>
</feature>
<dbReference type="GO" id="GO:0005886">
    <property type="term" value="C:plasma membrane"/>
    <property type="evidence" value="ECO:0000318"/>
    <property type="project" value="GO_Central"/>
</dbReference>
<reference evidence="8" key="2">
    <citation type="journal article" date="2008" name="Genome Biol.">
        <title>Improved genome assembly and evidence-based global gene model set for the chordate Ciona intestinalis: new insight into intron and operon populations.</title>
        <authorList>
            <person name="Satou Y."/>
            <person name="Mineta K."/>
            <person name="Ogasawara M."/>
            <person name="Sasakura Y."/>
            <person name="Shoguchi E."/>
            <person name="Ueno K."/>
            <person name="Yamada L."/>
            <person name="Matsumoto J."/>
            <person name="Wasserscheid J."/>
            <person name="Dewar K."/>
            <person name="Wiley G.B."/>
            <person name="Macmil S.L."/>
            <person name="Roe B.A."/>
            <person name="Zeller R.W."/>
            <person name="Hastings K.E."/>
            <person name="Lemaire P."/>
            <person name="Lindquist E."/>
            <person name="Endo T."/>
            <person name="Hotta K."/>
            <person name="Inaba K."/>
        </authorList>
    </citation>
    <scope>NUCLEOTIDE SEQUENCE [LARGE SCALE GENOMIC DNA]</scope>
    <source>
        <strain evidence="8">wild type</strain>
    </source>
</reference>
<dbReference type="EMBL" id="EAAA01000762">
    <property type="status" value="NOT_ANNOTATED_CDS"/>
    <property type="molecule type" value="Genomic_DNA"/>
</dbReference>
<dbReference type="GO" id="GO:0070837">
    <property type="term" value="P:dehydroascorbic acid transport"/>
    <property type="evidence" value="ECO:0000318"/>
    <property type="project" value="GO_Central"/>
</dbReference>
<evidence type="ECO:0000313" key="8">
    <source>
        <dbReference type="Ensembl" id="ENSCINP00000030046.1"/>
    </source>
</evidence>
<dbReference type="InterPro" id="IPR020846">
    <property type="entry name" value="MFS_dom"/>
</dbReference>
<dbReference type="PANTHER" id="PTHR23503:SF8">
    <property type="entry name" value="FACILITATED GLUCOSE TRANSPORTER PROTEIN 1"/>
    <property type="match status" value="1"/>
</dbReference>
<feature type="transmembrane region" description="Helical" evidence="6">
    <location>
        <begin position="122"/>
        <end position="142"/>
    </location>
</feature>
<keyword evidence="2" id="KW-0813">Transport</keyword>
<dbReference type="STRING" id="7719.ENSCINP00000030046"/>
<reference evidence="9" key="1">
    <citation type="journal article" date="2002" name="Science">
        <title>The draft genome of Ciona intestinalis: insights into chordate and vertebrate origins.</title>
        <authorList>
            <person name="Dehal P."/>
            <person name="Satou Y."/>
            <person name="Campbell R.K."/>
            <person name="Chapman J."/>
            <person name="Degnan B."/>
            <person name="De Tomaso A."/>
            <person name="Davidson B."/>
            <person name="Di Gregorio A."/>
            <person name="Gelpke M."/>
            <person name="Goodstein D.M."/>
            <person name="Harafuji N."/>
            <person name="Hastings K.E."/>
            <person name="Ho I."/>
            <person name="Hotta K."/>
            <person name="Huang W."/>
            <person name="Kawashima T."/>
            <person name="Lemaire P."/>
            <person name="Martinez D."/>
            <person name="Meinertzhagen I.A."/>
            <person name="Necula S."/>
            <person name="Nonaka M."/>
            <person name="Putnam N."/>
            <person name="Rash S."/>
            <person name="Saiga H."/>
            <person name="Satake M."/>
            <person name="Terry A."/>
            <person name="Yamada L."/>
            <person name="Wang H.G."/>
            <person name="Awazu S."/>
            <person name="Azumi K."/>
            <person name="Boore J."/>
            <person name="Branno M."/>
            <person name="Chin-Bow S."/>
            <person name="DeSantis R."/>
            <person name="Doyle S."/>
            <person name="Francino P."/>
            <person name="Keys D.N."/>
            <person name="Haga S."/>
            <person name="Hayashi H."/>
            <person name="Hino K."/>
            <person name="Imai K.S."/>
            <person name="Inaba K."/>
            <person name="Kano S."/>
            <person name="Kobayashi K."/>
            <person name="Kobayashi M."/>
            <person name="Lee B.I."/>
            <person name="Makabe K.W."/>
            <person name="Manohar C."/>
            <person name="Matassi G."/>
            <person name="Medina M."/>
            <person name="Mochizuki Y."/>
            <person name="Mount S."/>
            <person name="Morishita T."/>
            <person name="Miura S."/>
            <person name="Nakayama A."/>
            <person name="Nishizaka S."/>
            <person name="Nomoto H."/>
            <person name="Ohta F."/>
            <person name="Oishi K."/>
            <person name="Rigoutsos I."/>
            <person name="Sano M."/>
            <person name="Sasaki A."/>
            <person name="Sasakura Y."/>
            <person name="Shoguchi E."/>
            <person name="Shin-i T."/>
            <person name="Spagnuolo A."/>
            <person name="Stainier D."/>
            <person name="Suzuki M.M."/>
            <person name="Tassy O."/>
            <person name="Takatori N."/>
            <person name="Tokuoka M."/>
            <person name="Yagi K."/>
            <person name="Yoshizaki F."/>
            <person name="Wada S."/>
            <person name="Zhang C."/>
            <person name="Hyatt P.D."/>
            <person name="Larimer F."/>
            <person name="Detter C."/>
            <person name="Doggett N."/>
            <person name="Glavina T."/>
            <person name="Hawkins T."/>
            <person name="Richardson P."/>
            <person name="Lucas S."/>
            <person name="Kohara Y."/>
            <person name="Levine M."/>
            <person name="Satoh N."/>
            <person name="Rokhsar D.S."/>
        </authorList>
    </citation>
    <scope>NUCLEOTIDE SEQUENCE [LARGE SCALE GENOMIC DNA]</scope>
</reference>
<dbReference type="GeneTree" id="ENSGT00910000144476"/>
<reference evidence="8" key="3">
    <citation type="submission" date="2025-08" db="UniProtKB">
        <authorList>
            <consortium name="Ensembl"/>
        </authorList>
    </citation>
    <scope>IDENTIFICATION</scope>
</reference>
<dbReference type="AlphaFoldDB" id="H2XK64"/>
<keyword evidence="9" id="KW-1185">Reference proteome</keyword>
<keyword evidence="4 6" id="KW-1133">Transmembrane helix</keyword>
<comment type="subcellular location">
    <subcellularLocation>
        <location evidence="1">Membrane</location>
        <topology evidence="1">Multi-pass membrane protein</topology>
    </subcellularLocation>
</comment>
<dbReference type="Gene3D" id="1.20.1250.20">
    <property type="entry name" value="MFS general substrate transporter like domains"/>
    <property type="match status" value="1"/>
</dbReference>
<feature type="domain" description="Major facilitator superfamily (MFS) profile" evidence="7">
    <location>
        <begin position="13"/>
        <end position="243"/>
    </location>
</feature>
<reference evidence="8" key="4">
    <citation type="submission" date="2025-09" db="UniProtKB">
        <authorList>
            <consortium name="Ensembl"/>
        </authorList>
    </citation>
    <scope>IDENTIFICATION</scope>
</reference>
<dbReference type="PROSITE" id="PS50850">
    <property type="entry name" value="MFS"/>
    <property type="match status" value="1"/>
</dbReference>
<proteinExistence type="predicted"/>
<evidence type="ECO:0000256" key="1">
    <source>
        <dbReference type="ARBA" id="ARBA00004141"/>
    </source>
</evidence>
<evidence type="ECO:0000256" key="2">
    <source>
        <dbReference type="ARBA" id="ARBA00022448"/>
    </source>
</evidence>
<evidence type="ECO:0000259" key="7">
    <source>
        <dbReference type="PROSITE" id="PS50850"/>
    </source>
</evidence>
<evidence type="ECO:0000313" key="9">
    <source>
        <dbReference type="Proteomes" id="UP000008144"/>
    </source>
</evidence>
<feature type="transmembrane region" description="Helical" evidence="6">
    <location>
        <begin position="59"/>
        <end position="84"/>
    </location>
</feature>
<evidence type="ECO:0000256" key="5">
    <source>
        <dbReference type="ARBA" id="ARBA00023136"/>
    </source>
</evidence>
<accession>H2XK64</accession>
<sequence>MNTKNSIFGLFCLFMTSWMLMSATLYNFEIINSLTPLLKIMYNSTYQNTYHVSMSSNTWTLLLSVTASSIYIGAIIGGFGTNYLLNVLSRRSTMQLTHIIHIIGVLVISVCGGFTWSFGAIFIGRLITGISLGISYNLPTMVVAELSSRGSQGFWESLVGVSGLFGLFVAVVFGNPKVMGNMELWPYLVSLSIIPSIIYLIVSVLIPNTPFYLVRQGKHEEAIETLGKLRISNQVNVTKEMEA</sequence>
<dbReference type="InParanoid" id="H2XK64"/>
<name>H2XK64_CIOIN</name>
<protein>
    <recommendedName>
        <fullName evidence="7">Major facilitator superfamily (MFS) profile domain-containing protein</fullName>
    </recommendedName>
</protein>
<dbReference type="InterPro" id="IPR005828">
    <property type="entry name" value="MFS_sugar_transport-like"/>
</dbReference>
<feature type="transmembrane region" description="Helical" evidence="6">
    <location>
        <begin position="96"/>
        <end position="116"/>
    </location>
</feature>
<dbReference type="HOGENOM" id="CLU_1144786_0_0_1"/>
<dbReference type="PANTHER" id="PTHR23503">
    <property type="entry name" value="SOLUTE CARRIER FAMILY 2"/>
    <property type="match status" value="1"/>
</dbReference>
<dbReference type="GO" id="GO:0046323">
    <property type="term" value="P:D-glucose import"/>
    <property type="evidence" value="ECO:0000318"/>
    <property type="project" value="GO_Central"/>
</dbReference>
<keyword evidence="3 6" id="KW-0812">Transmembrane</keyword>